<accession>W7E3U7</accession>
<proteinExistence type="predicted"/>
<dbReference type="Pfam" id="PF00651">
    <property type="entry name" value="BTB"/>
    <property type="match status" value="1"/>
</dbReference>
<feature type="non-terminal residue" evidence="3">
    <location>
        <position position="137"/>
    </location>
</feature>
<gene>
    <name evidence="3" type="ORF">COCVIDRAFT_21266</name>
</gene>
<protein>
    <recommendedName>
        <fullName evidence="2">BTB domain-containing protein</fullName>
    </recommendedName>
</protein>
<sequence>MAPTFADFIQSPQFTFFVGQEGKPVVVHAAAVAATSPQLDALVSGGMQESETRCARIEDVRVDDFIRFCEYTYRGDYTVPPWEKVLLGPSYVPGKNEQNDDNGVAPVWDEFPAAQEPPSMECYPQEAPACEEPAAQP</sequence>
<feature type="compositionally biased region" description="Low complexity" evidence="1">
    <location>
        <begin position="121"/>
        <end position="137"/>
    </location>
</feature>
<dbReference type="AlphaFoldDB" id="W7E3U7"/>
<dbReference type="Gene3D" id="3.30.710.10">
    <property type="entry name" value="Potassium Channel Kv1.1, Chain A"/>
    <property type="match status" value="1"/>
</dbReference>
<feature type="domain" description="BTB" evidence="2">
    <location>
        <begin position="12"/>
        <end position="81"/>
    </location>
</feature>
<dbReference type="Proteomes" id="UP000054337">
    <property type="component" value="Unassembled WGS sequence"/>
</dbReference>
<dbReference type="EMBL" id="KI968919">
    <property type="protein sequence ID" value="EUN20645.1"/>
    <property type="molecule type" value="Genomic_DNA"/>
</dbReference>
<evidence type="ECO:0000256" key="1">
    <source>
        <dbReference type="SAM" id="MobiDB-lite"/>
    </source>
</evidence>
<dbReference type="RefSeq" id="XP_014550219.1">
    <property type="nucleotide sequence ID" value="XM_014694733.1"/>
</dbReference>
<reference evidence="3 4" key="1">
    <citation type="journal article" date="2013" name="PLoS Genet.">
        <title>Comparative genome structure, secondary metabolite, and effector coding capacity across Cochliobolus pathogens.</title>
        <authorList>
            <person name="Condon B.J."/>
            <person name="Leng Y."/>
            <person name="Wu D."/>
            <person name="Bushley K.E."/>
            <person name="Ohm R.A."/>
            <person name="Otillar R."/>
            <person name="Martin J."/>
            <person name="Schackwitz W."/>
            <person name="Grimwood J."/>
            <person name="MohdZainudin N."/>
            <person name="Xue C."/>
            <person name="Wang R."/>
            <person name="Manning V.A."/>
            <person name="Dhillon B."/>
            <person name="Tu Z.J."/>
            <person name="Steffenson B.J."/>
            <person name="Salamov A."/>
            <person name="Sun H."/>
            <person name="Lowry S."/>
            <person name="LaButti K."/>
            <person name="Han J."/>
            <person name="Copeland A."/>
            <person name="Lindquist E."/>
            <person name="Barry K."/>
            <person name="Schmutz J."/>
            <person name="Baker S.E."/>
            <person name="Ciuffetti L.M."/>
            <person name="Grigoriev I.V."/>
            <person name="Zhong S."/>
            <person name="Turgeon B.G."/>
        </authorList>
    </citation>
    <scope>NUCLEOTIDE SEQUENCE [LARGE SCALE GENOMIC DNA]</scope>
    <source>
        <strain evidence="3 4">FI3</strain>
    </source>
</reference>
<name>W7E3U7_BIPV3</name>
<dbReference type="GeneID" id="26252679"/>
<dbReference type="InterPro" id="IPR011333">
    <property type="entry name" value="SKP1/BTB/POZ_sf"/>
</dbReference>
<dbReference type="SUPFAM" id="SSF54695">
    <property type="entry name" value="POZ domain"/>
    <property type="match status" value="1"/>
</dbReference>
<dbReference type="HOGENOM" id="CLU_1869976_0_0_1"/>
<evidence type="ECO:0000313" key="4">
    <source>
        <dbReference type="Proteomes" id="UP000054337"/>
    </source>
</evidence>
<dbReference type="InterPro" id="IPR000210">
    <property type="entry name" value="BTB/POZ_dom"/>
</dbReference>
<evidence type="ECO:0000313" key="3">
    <source>
        <dbReference type="EMBL" id="EUN20645.1"/>
    </source>
</evidence>
<organism evidence="3 4">
    <name type="scientific">Bipolaris victoriae (strain FI3)</name>
    <name type="common">Victoria blight of oats agent</name>
    <name type="synonym">Cochliobolus victoriae</name>
    <dbReference type="NCBI Taxonomy" id="930091"/>
    <lineage>
        <taxon>Eukaryota</taxon>
        <taxon>Fungi</taxon>
        <taxon>Dikarya</taxon>
        <taxon>Ascomycota</taxon>
        <taxon>Pezizomycotina</taxon>
        <taxon>Dothideomycetes</taxon>
        <taxon>Pleosporomycetidae</taxon>
        <taxon>Pleosporales</taxon>
        <taxon>Pleosporineae</taxon>
        <taxon>Pleosporaceae</taxon>
        <taxon>Bipolaris</taxon>
    </lineage>
</organism>
<dbReference type="PROSITE" id="PS50097">
    <property type="entry name" value="BTB"/>
    <property type="match status" value="1"/>
</dbReference>
<feature type="region of interest" description="Disordered" evidence="1">
    <location>
        <begin position="115"/>
        <end position="137"/>
    </location>
</feature>
<keyword evidence="4" id="KW-1185">Reference proteome</keyword>
<evidence type="ECO:0000259" key="2">
    <source>
        <dbReference type="PROSITE" id="PS50097"/>
    </source>
</evidence>